<feature type="domain" description="OmpR/PhoB-type" evidence="11">
    <location>
        <begin position="138"/>
        <end position="238"/>
    </location>
</feature>
<evidence type="ECO:0000313" key="13">
    <source>
        <dbReference type="Proteomes" id="UP000477285"/>
    </source>
</evidence>
<dbReference type="Pfam" id="PF00486">
    <property type="entry name" value="Trans_reg_C"/>
    <property type="match status" value="1"/>
</dbReference>
<dbReference type="SUPFAM" id="SSF52172">
    <property type="entry name" value="CheY-like"/>
    <property type="match status" value="1"/>
</dbReference>
<dbReference type="InterPro" id="IPR001789">
    <property type="entry name" value="Sig_transdc_resp-reg_receiver"/>
</dbReference>
<evidence type="ECO:0000256" key="2">
    <source>
        <dbReference type="ARBA" id="ARBA00022553"/>
    </source>
</evidence>
<dbReference type="SMART" id="SM00448">
    <property type="entry name" value="REC"/>
    <property type="match status" value="1"/>
</dbReference>
<feature type="DNA-binding region" description="OmpR/PhoB-type" evidence="9">
    <location>
        <begin position="138"/>
        <end position="238"/>
    </location>
</feature>
<evidence type="ECO:0000313" key="12">
    <source>
        <dbReference type="EMBL" id="MZL34937.1"/>
    </source>
</evidence>
<keyword evidence="4" id="KW-0805">Transcription regulation</keyword>
<dbReference type="GO" id="GO:0006355">
    <property type="term" value="P:regulation of DNA-templated transcription"/>
    <property type="evidence" value="ECO:0007669"/>
    <property type="project" value="InterPro"/>
</dbReference>
<feature type="modified residue" description="4-aspartylphosphate" evidence="8">
    <location>
        <position position="54"/>
    </location>
</feature>
<keyword evidence="5 9" id="KW-0238">DNA-binding</keyword>
<dbReference type="GO" id="GO:0000976">
    <property type="term" value="F:transcription cis-regulatory region binding"/>
    <property type="evidence" value="ECO:0007669"/>
    <property type="project" value="TreeGrafter"/>
</dbReference>
<dbReference type="Gene3D" id="1.10.10.10">
    <property type="entry name" value="Winged helix-like DNA-binding domain superfamily/Winged helix DNA-binding domain"/>
    <property type="match status" value="1"/>
</dbReference>
<keyword evidence="6" id="KW-0804">Transcription</keyword>
<name>A0A6L8T603_9FIRM</name>
<dbReference type="CDD" id="cd00383">
    <property type="entry name" value="trans_reg_C"/>
    <property type="match status" value="1"/>
</dbReference>
<dbReference type="AlphaFoldDB" id="A0A6L8T603"/>
<sequence>MGVVNNILIIEDDPAIREGVRILMEGESFHVEEAVNGFEGLKKISDSTHLVILDVMMPGISGYKTCEEIRKKSNVPVLFLTAKDLESDKLLGLMAGGDDYLVKPFSYAELLARVKALLRRHLVYDKAAEKKTEIEIQEEWIENKNIRINTEKNSVYLDEKEINLTEMEYKILVLLMKNPGKIFSVQNIYESIWEAPYLYSSGNTVMVHIRRLRKKIEKDPQNPKLIVSTWGKGYHFEKNK</sequence>
<keyword evidence="3" id="KW-0902">Two-component regulatory system</keyword>
<dbReference type="PROSITE" id="PS51755">
    <property type="entry name" value="OMPR_PHOB"/>
    <property type="match status" value="1"/>
</dbReference>
<dbReference type="GO" id="GO:0032993">
    <property type="term" value="C:protein-DNA complex"/>
    <property type="evidence" value="ECO:0007669"/>
    <property type="project" value="TreeGrafter"/>
</dbReference>
<dbReference type="EMBL" id="WWVQ01000060">
    <property type="protein sequence ID" value="MZL34937.1"/>
    <property type="molecule type" value="Genomic_DNA"/>
</dbReference>
<dbReference type="Proteomes" id="UP000477285">
    <property type="component" value="Unassembled WGS sequence"/>
</dbReference>
<reference evidence="12 13" key="1">
    <citation type="journal article" date="2019" name="Nat. Med.">
        <title>A library of human gut bacterial isolates paired with longitudinal multiomics data enables mechanistic microbiome research.</title>
        <authorList>
            <person name="Poyet M."/>
            <person name="Groussin M."/>
            <person name="Gibbons S.M."/>
            <person name="Avila-Pacheco J."/>
            <person name="Jiang X."/>
            <person name="Kearney S.M."/>
            <person name="Perrotta A.R."/>
            <person name="Berdy B."/>
            <person name="Zhao S."/>
            <person name="Lieberman T.D."/>
            <person name="Swanson P.K."/>
            <person name="Smith M."/>
            <person name="Roesemann S."/>
            <person name="Alexander J.E."/>
            <person name="Rich S.A."/>
            <person name="Livny J."/>
            <person name="Vlamakis H."/>
            <person name="Clish C."/>
            <person name="Bullock K."/>
            <person name="Deik A."/>
            <person name="Scott J."/>
            <person name="Pierce K.A."/>
            <person name="Xavier R.J."/>
            <person name="Alm E.J."/>
        </authorList>
    </citation>
    <scope>NUCLEOTIDE SEQUENCE [LARGE SCALE GENOMIC DNA]</scope>
    <source>
        <strain evidence="12 13">BIOML-A1</strain>
    </source>
</reference>
<dbReference type="Gene3D" id="3.40.50.2300">
    <property type="match status" value="1"/>
</dbReference>
<evidence type="ECO:0000259" key="10">
    <source>
        <dbReference type="PROSITE" id="PS50110"/>
    </source>
</evidence>
<dbReference type="RefSeq" id="WP_118566691.1">
    <property type="nucleotide sequence ID" value="NZ_JADMTA010000043.1"/>
</dbReference>
<dbReference type="Gene3D" id="6.10.250.690">
    <property type="match status" value="1"/>
</dbReference>
<dbReference type="InterPro" id="IPR036388">
    <property type="entry name" value="WH-like_DNA-bd_sf"/>
</dbReference>
<dbReference type="Pfam" id="PF00072">
    <property type="entry name" value="Response_reg"/>
    <property type="match status" value="1"/>
</dbReference>
<comment type="function">
    <text evidence="7">May play the central regulatory role in sporulation. It may be an element of the effector pathway responsible for the activation of sporulation genes in response to nutritional stress. Spo0A may act in concert with spo0H (a sigma factor) to control the expression of some genes that are critical to the sporulation process.</text>
</comment>
<organism evidence="12 13">
    <name type="scientific">Blautia wexlerae</name>
    <dbReference type="NCBI Taxonomy" id="418240"/>
    <lineage>
        <taxon>Bacteria</taxon>
        <taxon>Bacillati</taxon>
        <taxon>Bacillota</taxon>
        <taxon>Clostridia</taxon>
        <taxon>Lachnospirales</taxon>
        <taxon>Lachnospiraceae</taxon>
        <taxon>Blautia</taxon>
    </lineage>
</organism>
<dbReference type="GO" id="GO:0000156">
    <property type="term" value="F:phosphorelay response regulator activity"/>
    <property type="evidence" value="ECO:0007669"/>
    <property type="project" value="TreeGrafter"/>
</dbReference>
<dbReference type="PANTHER" id="PTHR48111:SF2">
    <property type="entry name" value="RESPONSE REGULATOR SAER"/>
    <property type="match status" value="1"/>
</dbReference>
<dbReference type="GO" id="GO:0005829">
    <property type="term" value="C:cytosol"/>
    <property type="evidence" value="ECO:0007669"/>
    <property type="project" value="TreeGrafter"/>
</dbReference>
<dbReference type="SUPFAM" id="SSF46894">
    <property type="entry name" value="C-terminal effector domain of the bipartite response regulators"/>
    <property type="match status" value="1"/>
</dbReference>
<evidence type="ECO:0000256" key="4">
    <source>
        <dbReference type="ARBA" id="ARBA00023015"/>
    </source>
</evidence>
<dbReference type="PROSITE" id="PS50110">
    <property type="entry name" value="RESPONSE_REGULATORY"/>
    <property type="match status" value="1"/>
</dbReference>
<accession>A0A6L8T603</accession>
<dbReference type="FunFam" id="1.10.10.10:FF:000018">
    <property type="entry name" value="DNA-binding response regulator ResD"/>
    <property type="match status" value="1"/>
</dbReference>
<evidence type="ECO:0000259" key="11">
    <source>
        <dbReference type="PROSITE" id="PS51755"/>
    </source>
</evidence>
<dbReference type="PANTHER" id="PTHR48111">
    <property type="entry name" value="REGULATOR OF RPOS"/>
    <property type="match status" value="1"/>
</dbReference>
<evidence type="ECO:0000256" key="7">
    <source>
        <dbReference type="ARBA" id="ARBA00024867"/>
    </source>
</evidence>
<dbReference type="InterPro" id="IPR001867">
    <property type="entry name" value="OmpR/PhoB-type_DNA-bd"/>
</dbReference>
<evidence type="ECO:0000256" key="5">
    <source>
        <dbReference type="ARBA" id="ARBA00023125"/>
    </source>
</evidence>
<evidence type="ECO:0000256" key="9">
    <source>
        <dbReference type="PROSITE-ProRule" id="PRU01091"/>
    </source>
</evidence>
<evidence type="ECO:0000256" key="6">
    <source>
        <dbReference type="ARBA" id="ARBA00023163"/>
    </source>
</evidence>
<protein>
    <recommendedName>
        <fullName evidence="1">Stage 0 sporulation protein A homolog</fullName>
    </recommendedName>
</protein>
<evidence type="ECO:0000256" key="3">
    <source>
        <dbReference type="ARBA" id="ARBA00023012"/>
    </source>
</evidence>
<gene>
    <name evidence="12" type="ORF">GT728_17535</name>
</gene>
<dbReference type="InterPro" id="IPR016032">
    <property type="entry name" value="Sig_transdc_resp-reg_C-effctor"/>
</dbReference>
<dbReference type="FunFam" id="3.40.50.2300:FF:000001">
    <property type="entry name" value="DNA-binding response regulator PhoB"/>
    <property type="match status" value="1"/>
</dbReference>
<keyword evidence="2 8" id="KW-0597">Phosphoprotein</keyword>
<evidence type="ECO:0000256" key="8">
    <source>
        <dbReference type="PROSITE-ProRule" id="PRU00169"/>
    </source>
</evidence>
<evidence type="ECO:0000256" key="1">
    <source>
        <dbReference type="ARBA" id="ARBA00018672"/>
    </source>
</evidence>
<comment type="caution">
    <text evidence="12">The sequence shown here is derived from an EMBL/GenBank/DDBJ whole genome shotgun (WGS) entry which is preliminary data.</text>
</comment>
<feature type="domain" description="Response regulatory" evidence="10">
    <location>
        <begin position="6"/>
        <end position="118"/>
    </location>
</feature>
<dbReference type="InterPro" id="IPR039420">
    <property type="entry name" value="WalR-like"/>
</dbReference>
<proteinExistence type="predicted"/>
<dbReference type="InterPro" id="IPR011006">
    <property type="entry name" value="CheY-like_superfamily"/>
</dbReference>
<dbReference type="SMART" id="SM00862">
    <property type="entry name" value="Trans_reg_C"/>
    <property type="match status" value="1"/>
</dbReference>